<evidence type="ECO:0000313" key="2">
    <source>
        <dbReference type="EMBL" id="PXX06382.1"/>
    </source>
</evidence>
<evidence type="ECO:0000313" key="3">
    <source>
        <dbReference type="Proteomes" id="UP000247781"/>
    </source>
</evidence>
<dbReference type="RefSeq" id="WP_110317985.1">
    <property type="nucleotide sequence ID" value="NZ_QJJU01000014.1"/>
</dbReference>
<evidence type="ECO:0000256" key="1">
    <source>
        <dbReference type="SAM" id="Phobius"/>
    </source>
</evidence>
<gene>
    <name evidence="2" type="ORF">C8E89_114155</name>
</gene>
<dbReference type="Proteomes" id="UP000247781">
    <property type="component" value="Unassembled WGS sequence"/>
</dbReference>
<proteinExistence type="predicted"/>
<dbReference type="AlphaFoldDB" id="A0A318HQ15"/>
<keyword evidence="3" id="KW-1185">Reference proteome</keyword>
<sequence>MRTLTAVLGFGAIVIILLAGAFVALAFELLPYAVLGIVIGAVIQGRRRQQARVYRHPIPPPRPRPLPPGGWVYVPVWVGPPPQPLMPVIEAEFIRDSRG</sequence>
<keyword evidence="1" id="KW-0812">Transmembrane</keyword>
<organism evidence="2 3">
    <name type="scientific">Mycolicibacterium moriokaense</name>
    <dbReference type="NCBI Taxonomy" id="39691"/>
    <lineage>
        <taxon>Bacteria</taxon>
        <taxon>Bacillati</taxon>
        <taxon>Actinomycetota</taxon>
        <taxon>Actinomycetes</taxon>
        <taxon>Mycobacteriales</taxon>
        <taxon>Mycobacteriaceae</taxon>
        <taxon>Mycolicibacterium</taxon>
    </lineage>
</organism>
<protein>
    <submittedName>
        <fullName evidence="2">Uncharacterized protein</fullName>
    </submittedName>
</protein>
<accession>A0A318HQ15</accession>
<dbReference type="EMBL" id="QJJU01000014">
    <property type="protein sequence ID" value="PXX06382.1"/>
    <property type="molecule type" value="Genomic_DNA"/>
</dbReference>
<comment type="caution">
    <text evidence="2">The sequence shown here is derived from an EMBL/GenBank/DDBJ whole genome shotgun (WGS) entry which is preliminary data.</text>
</comment>
<name>A0A318HQ15_9MYCO</name>
<reference evidence="3" key="1">
    <citation type="submission" date="2018-05" db="EMBL/GenBank/DDBJ databases">
        <authorList>
            <person name="Deangelis K."/>
            <person name="Huntemann M."/>
            <person name="Clum A."/>
            <person name="Pillay M."/>
            <person name="Palaniappan K."/>
            <person name="Varghese N."/>
            <person name="Mikhailova N."/>
            <person name="Stamatis D."/>
            <person name="Reddy T."/>
            <person name="Daum C."/>
            <person name="Shapiro N."/>
            <person name="Ivanova N."/>
            <person name="Kyrpides N."/>
            <person name="Woyke T."/>
        </authorList>
    </citation>
    <scope>NUCLEOTIDE SEQUENCE [LARGE SCALE GENOMIC DNA]</scope>
    <source>
        <strain evidence="3">GAS496</strain>
    </source>
</reference>
<feature type="transmembrane region" description="Helical" evidence="1">
    <location>
        <begin position="29"/>
        <end position="45"/>
    </location>
</feature>
<keyword evidence="1" id="KW-1133">Transmembrane helix</keyword>
<reference evidence="2 3" key="2">
    <citation type="submission" date="2018-06" db="EMBL/GenBank/DDBJ databases">
        <title>Sequencing of bacterial isolates from soil warming experiment in Harvard Forest, Massachusetts, USA.</title>
        <authorList>
            <person name="Deangelis K.PhD."/>
        </authorList>
    </citation>
    <scope>NUCLEOTIDE SEQUENCE [LARGE SCALE GENOMIC DNA]</scope>
    <source>
        <strain evidence="2 3">GAS496</strain>
    </source>
</reference>
<keyword evidence="1" id="KW-0472">Membrane</keyword>